<dbReference type="Pfam" id="PF13732">
    <property type="entry name" value="DrrA1-3_C"/>
    <property type="match status" value="1"/>
</dbReference>
<proteinExistence type="inferred from homology"/>
<dbReference type="InterPro" id="IPR017871">
    <property type="entry name" value="ABC_transporter-like_CS"/>
</dbReference>
<evidence type="ECO:0000256" key="3">
    <source>
        <dbReference type="ARBA" id="ARBA00022741"/>
    </source>
</evidence>
<evidence type="ECO:0000313" key="7">
    <source>
        <dbReference type="Proteomes" id="UP000789833"/>
    </source>
</evidence>
<dbReference type="InterPro" id="IPR025302">
    <property type="entry name" value="DrrA1/2-like_C"/>
</dbReference>
<keyword evidence="6" id="KW-0378">Hydrolase</keyword>
<reference evidence="6 7" key="1">
    <citation type="submission" date="2021-10" db="EMBL/GenBank/DDBJ databases">
        <authorList>
            <person name="Criscuolo A."/>
        </authorList>
    </citation>
    <scope>NUCLEOTIDE SEQUENCE [LARGE SCALE GENOMIC DNA]</scope>
    <source>
        <strain evidence="7">CIP 111883</strain>
    </source>
</reference>
<protein>
    <submittedName>
        <fullName evidence="6">ABC transporter ATP-binding protein YxlF</fullName>
        <ecNumber evidence="6">3.6.3.-</ecNumber>
    </submittedName>
</protein>
<dbReference type="PROSITE" id="PS50893">
    <property type="entry name" value="ABC_TRANSPORTER_2"/>
    <property type="match status" value="1"/>
</dbReference>
<dbReference type="InterPro" id="IPR003593">
    <property type="entry name" value="AAA+_ATPase"/>
</dbReference>
<evidence type="ECO:0000313" key="6">
    <source>
        <dbReference type="EMBL" id="CAG9621377.1"/>
    </source>
</evidence>
<keyword evidence="7" id="KW-1185">Reference proteome</keyword>
<evidence type="ECO:0000256" key="4">
    <source>
        <dbReference type="ARBA" id="ARBA00022840"/>
    </source>
</evidence>
<dbReference type="InterPro" id="IPR003439">
    <property type="entry name" value="ABC_transporter-like_ATP-bd"/>
</dbReference>
<dbReference type="PROSITE" id="PS00211">
    <property type="entry name" value="ABC_TRANSPORTER_1"/>
    <property type="match status" value="1"/>
</dbReference>
<sequence length="297" mass="33178">MLVEIKHLKKSYKQHQAVNGISFQIEKGSCVALLGPNGAGKTTTLQMLAGMLTPTSGTIQFGENTNRDFRQQIGFLPQHPSFFNWMTPVEFLQFVGKLSHIPQSKLSSKIEETLEFVSLQDVKAKRIGGFSGGMKQRLGLAQALLHKPELLILDEPVSALDPDGRRDVIEIIQQLKSTMTILFSTHVLHDAEQVCDSVIMLKQGEIAWNGSLEELRGKHTTSSYKIQTDQSLTGKLDGVIGIDSIEYLSSHTAKLHVNEAFQTNVLLHKLIEHNLTLCHFEQIQDSLEDAYMKVMNQ</sequence>
<gene>
    <name evidence="6" type="primary">yxlF</name>
    <name evidence="6" type="ORF">BACCIP111883_02149</name>
</gene>
<dbReference type="Pfam" id="PF00005">
    <property type="entry name" value="ABC_tran"/>
    <property type="match status" value="1"/>
</dbReference>
<dbReference type="GO" id="GO:0016787">
    <property type="term" value="F:hydrolase activity"/>
    <property type="evidence" value="ECO:0007669"/>
    <property type="project" value="UniProtKB-KW"/>
</dbReference>
<dbReference type="RefSeq" id="WP_230501262.1">
    <property type="nucleotide sequence ID" value="NZ_CAKJTJ010000009.1"/>
</dbReference>
<dbReference type="SUPFAM" id="SSF52540">
    <property type="entry name" value="P-loop containing nucleoside triphosphate hydrolases"/>
    <property type="match status" value="1"/>
</dbReference>
<dbReference type="PANTHER" id="PTHR43335">
    <property type="entry name" value="ABC TRANSPORTER, ATP-BINDING PROTEIN"/>
    <property type="match status" value="1"/>
</dbReference>
<dbReference type="Gene3D" id="3.40.50.300">
    <property type="entry name" value="P-loop containing nucleotide triphosphate hydrolases"/>
    <property type="match status" value="1"/>
</dbReference>
<feature type="domain" description="ABC transporter" evidence="5">
    <location>
        <begin position="3"/>
        <end position="228"/>
    </location>
</feature>
<accession>A0ABM8YNJ8</accession>
<keyword evidence="4 6" id="KW-0067">ATP-binding</keyword>
<comment type="caution">
    <text evidence="6">The sequence shown here is derived from an EMBL/GenBank/DDBJ whole genome shotgun (WGS) entry which is preliminary data.</text>
</comment>
<dbReference type="EMBL" id="CAKJTJ010000009">
    <property type="protein sequence ID" value="CAG9621377.1"/>
    <property type="molecule type" value="Genomic_DNA"/>
</dbReference>
<organism evidence="6 7">
    <name type="scientific">Sutcliffiella rhizosphaerae</name>
    <dbReference type="NCBI Taxonomy" id="2880967"/>
    <lineage>
        <taxon>Bacteria</taxon>
        <taxon>Bacillati</taxon>
        <taxon>Bacillota</taxon>
        <taxon>Bacilli</taxon>
        <taxon>Bacillales</taxon>
        <taxon>Bacillaceae</taxon>
        <taxon>Sutcliffiella</taxon>
    </lineage>
</organism>
<dbReference type="InterPro" id="IPR027417">
    <property type="entry name" value="P-loop_NTPase"/>
</dbReference>
<name>A0ABM8YNJ8_9BACI</name>
<dbReference type="CDD" id="cd03230">
    <property type="entry name" value="ABC_DR_subfamily_A"/>
    <property type="match status" value="1"/>
</dbReference>
<dbReference type="EC" id="3.6.3.-" evidence="6"/>
<dbReference type="Proteomes" id="UP000789833">
    <property type="component" value="Unassembled WGS sequence"/>
</dbReference>
<evidence type="ECO:0000259" key="5">
    <source>
        <dbReference type="PROSITE" id="PS50893"/>
    </source>
</evidence>
<comment type="similarity">
    <text evidence="1">Belongs to the ABC transporter superfamily.</text>
</comment>
<evidence type="ECO:0000256" key="2">
    <source>
        <dbReference type="ARBA" id="ARBA00022448"/>
    </source>
</evidence>
<dbReference type="GO" id="GO:0005524">
    <property type="term" value="F:ATP binding"/>
    <property type="evidence" value="ECO:0007669"/>
    <property type="project" value="UniProtKB-KW"/>
</dbReference>
<dbReference type="SMART" id="SM00382">
    <property type="entry name" value="AAA"/>
    <property type="match status" value="1"/>
</dbReference>
<keyword evidence="2" id="KW-0813">Transport</keyword>
<evidence type="ECO:0000256" key="1">
    <source>
        <dbReference type="ARBA" id="ARBA00005417"/>
    </source>
</evidence>
<keyword evidence="3" id="KW-0547">Nucleotide-binding</keyword>
<dbReference type="PANTHER" id="PTHR43335:SF11">
    <property type="entry name" value="ABC TRANSPORTER RELATED"/>
    <property type="match status" value="1"/>
</dbReference>